<dbReference type="PANTHER" id="PTHR11069:SF23">
    <property type="entry name" value="LYSOSOMAL ACID GLUCOSYLCERAMIDASE"/>
    <property type="match status" value="1"/>
</dbReference>
<dbReference type="GO" id="GO:0006680">
    <property type="term" value="P:glucosylceramide catabolic process"/>
    <property type="evidence" value="ECO:0007669"/>
    <property type="project" value="TreeGrafter"/>
</dbReference>
<dbReference type="PANTHER" id="PTHR11069">
    <property type="entry name" value="GLUCOSYLCERAMIDASE"/>
    <property type="match status" value="1"/>
</dbReference>
<keyword evidence="2" id="KW-0732">Signal</keyword>
<gene>
    <name evidence="7" type="ORF">PBV87_10370</name>
</gene>
<dbReference type="InterPro" id="IPR017853">
    <property type="entry name" value="GH"/>
</dbReference>
<keyword evidence="8" id="KW-1185">Reference proteome</keyword>
<dbReference type="RefSeq" id="WP_271012198.1">
    <property type="nucleotide sequence ID" value="NZ_JAQIFT010000043.1"/>
</dbReference>
<dbReference type="PRINTS" id="PR00843">
    <property type="entry name" value="GLHYDRLASE30"/>
</dbReference>
<dbReference type="Pfam" id="PF02055">
    <property type="entry name" value="Glyco_hydro_30"/>
    <property type="match status" value="1"/>
</dbReference>
<evidence type="ECO:0000259" key="5">
    <source>
        <dbReference type="Pfam" id="PF02055"/>
    </source>
</evidence>
<keyword evidence="4" id="KW-0326">Glycosidase</keyword>
<proteinExistence type="inferred from homology"/>
<comment type="similarity">
    <text evidence="1 4">Belongs to the glycosyl hydrolase 30 family.</text>
</comment>
<dbReference type="GO" id="GO:0016020">
    <property type="term" value="C:membrane"/>
    <property type="evidence" value="ECO:0007669"/>
    <property type="project" value="GOC"/>
</dbReference>
<dbReference type="Gene3D" id="2.60.40.1180">
    <property type="entry name" value="Golgi alpha-mannosidase II"/>
    <property type="match status" value="1"/>
</dbReference>
<dbReference type="Gene3D" id="3.20.20.80">
    <property type="entry name" value="Glycosidases"/>
    <property type="match status" value="1"/>
</dbReference>
<evidence type="ECO:0000256" key="1">
    <source>
        <dbReference type="ARBA" id="ARBA00005382"/>
    </source>
</evidence>
<accession>A0AA42J169</accession>
<dbReference type="GO" id="GO:0004348">
    <property type="term" value="F:glucosylceramidase activity"/>
    <property type="evidence" value="ECO:0007669"/>
    <property type="project" value="InterPro"/>
</dbReference>
<organism evidence="7 8">
    <name type="scientific">Holtiella tumoricola</name>
    <dbReference type="NCBI Taxonomy" id="3018743"/>
    <lineage>
        <taxon>Bacteria</taxon>
        <taxon>Bacillati</taxon>
        <taxon>Bacillota</taxon>
        <taxon>Clostridia</taxon>
        <taxon>Lachnospirales</taxon>
        <taxon>Cellulosilyticaceae</taxon>
        <taxon>Holtiella</taxon>
    </lineage>
</organism>
<dbReference type="EMBL" id="JAQIFT010000043">
    <property type="protein sequence ID" value="MDA3731883.1"/>
    <property type="molecule type" value="Genomic_DNA"/>
</dbReference>
<dbReference type="InterPro" id="IPR033452">
    <property type="entry name" value="GH30_C"/>
</dbReference>
<comment type="caution">
    <text evidence="7">The sequence shown here is derived from an EMBL/GenBank/DDBJ whole genome shotgun (WGS) entry which is preliminary data.</text>
</comment>
<evidence type="ECO:0000256" key="3">
    <source>
        <dbReference type="ARBA" id="ARBA00022801"/>
    </source>
</evidence>
<reference evidence="7" key="1">
    <citation type="journal article" date="2023" name="Int. J. Syst. Evol. Microbiol.">
        <title>&lt;i&gt;Holtiella tumoricola&lt;/i&gt; gen. nov. sp. nov., isolated from a human clinical sample.</title>
        <authorList>
            <person name="Allen-Vercoe E."/>
            <person name="Daigneault M.C."/>
            <person name="Vancuren S.J."/>
            <person name="Cochrane K."/>
            <person name="O'Neal L.L."/>
            <person name="Sankaranarayanan K."/>
            <person name="Lawson P.A."/>
        </authorList>
    </citation>
    <scope>NUCLEOTIDE SEQUENCE</scope>
    <source>
        <strain evidence="7">CC70A</strain>
    </source>
</reference>
<protein>
    <submittedName>
        <fullName evidence="7">Glucosylceramidase</fullName>
    </submittedName>
</protein>
<evidence type="ECO:0000259" key="6">
    <source>
        <dbReference type="Pfam" id="PF17189"/>
    </source>
</evidence>
<feature type="domain" description="Glycosyl hydrolase family 30 beta sandwich" evidence="6">
    <location>
        <begin position="383"/>
        <end position="443"/>
    </location>
</feature>
<name>A0AA42J169_9FIRM</name>
<keyword evidence="3 4" id="KW-0378">Hydrolase</keyword>
<dbReference type="AlphaFoldDB" id="A0AA42J169"/>
<feature type="domain" description="Glycosyl hydrolase family 30 TIM-barrel" evidence="5">
    <location>
        <begin position="46"/>
        <end position="380"/>
    </location>
</feature>
<dbReference type="InterPro" id="IPR001139">
    <property type="entry name" value="Glyco_hydro_30"/>
</dbReference>
<evidence type="ECO:0000256" key="2">
    <source>
        <dbReference type="ARBA" id="ARBA00022729"/>
    </source>
</evidence>
<evidence type="ECO:0000256" key="4">
    <source>
        <dbReference type="RuleBase" id="RU361188"/>
    </source>
</evidence>
<dbReference type="InterPro" id="IPR013780">
    <property type="entry name" value="Glyco_hydro_b"/>
</dbReference>
<dbReference type="Proteomes" id="UP001169242">
    <property type="component" value="Unassembled WGS sequence"/>
</dbReference>
<evidence type="ECO:0000313" key="8">
    <source>
        <dbReference type="Proteomes" id="UP001169242"/>
    </source>
</evidence>
<dbReference type="Pfam" id="PF17189">
    <property type="entry name" value="Glyco_hydro_30C"/>
    <property type="match status" value="1"/>
</dbReference>
<evidence type="ECO:0000313" key="7">
    <source>
        <dbReference type="EMBL" id="MDA3731883.1"/>
    </source>
</evidence>
<sequence>MNIKVITTNEGKNHYLQQVESVSFIHQTDAAMEAVNIYPEITYQTISGFGGAFTEAMAYNVLGLPEAKQDALIADYFGEQGIGYNLCRTHINSCDFALGNYAYVEDETDTAFATFDISRDKKYIIPVIKKAQVVTKEPIAFLASPWSPPAFMKTTGEMNHGGKLKPECQKAWAQYIAKYIKTYKEEGIEISMITVQNEPEAVQTWDSCVYTSEEEMIFVRDYLGPIFEEEGLEDVKIFVWDHNKERLYERTRDILKDEKANRYVSGIGFHWYTGDHFEAVQMVRDIYPDKELLFTEGCVEYSRFAQANAVQKANMYAHDMIGNFNSGMNGYIDWNMVLDHKGGPNHVGNFCDAPIMCNEEQTDYEKRLTYYYIGHFSKYIKKGAKRIATTKYTADLDVVGFVNPDDEKVIVVLNRTSEAKHITLREEQRYAKVTVEPQAIYTFIYQ</sequence>
<dbReference type="SUPFAM" id="SSF51445">
    <property type="entry name" value="(Trans)glycosidases"/>
    <property type="match status" value="1"/>
</dbReference>
<dbReference type="InterPro" id="IPR033453">
    <property type="entry name" value="Glyco_hydro_30_TIM-barrel"/>
</dbReference>